<feature type="domain" description="GGDEF" evidence="4">
    <location>
        <begin position="468"/>
        <end position="600"/>
    </location>
</feature>
<keyword evidence="2" id="KW-0812">Transmembrane</keyword>
<feature type="transmembrane region" description="Helical" evidence="2">
    <location>
        <begin position="315"/>
        <end position="334"/>
    </location>
</feature>
<dbReference type="InterPro" id="IPR052163">
    <property type="entry name" value="DGC-Regulatory_Protein"/>
</dbReference>
<dbReference type="FunFam" id="3.30.70.270:FF:000001">
    <property type="entry name" value="Diguanylate cyclase domain protein"/>
    <property type="match status" value="1"/>
</dbReference>
<dbReference type="Pfam" id="PF07695">
    <property type="entry name" value="7TMR-DISM_7TM"/>
    <property type="match status" value="1"/>
</dbReference>
<accession>A0A1G8RAD6</accession>
<organism evidence="5 6">
    <name type="scientific">Billgrantia gudaonensis</name>
    <dbReference type="NCBI Taxonomy" id="376427"/>
    <lineage>
        <taxon>Bacteria</taxon>
        <taxon>Pseudomonadati</taxon>
        <taxon>Pseudomonadota</taxon>
        <taxon>Gammaproteobacteria</taxon>
        <taxon>Oceanospirillales</taxon>
        <taxon>Halomonadaceae</taxon>
        <taxon>Billgrantia</taxon>
    </lineage>
</organism>
<evidence type="ECO:0000313" key="6">
    <source>
        <dbReference type="Proteomes" id="UP000198525"/>
    </source>
</evidence>
<dbReference type="Pfam" id="PF00990">
    <property type="entry name" value="GGDEF"/>
    <property type="match status" value="1"/>
</dbReference>
<dbReference type="STRING" id="376427.SAMN04487954_103148"/>
<feature type="transmembrane region" description="Helical" evidence="2">
    <location>
        <begin position="346"/>
        <end position="363"/>
    </location>
</feature>
<keyword evidence="2" id="KW-1133">Transmembrane helix</keyword>
<dbReference type="Proteomes" id="UP000198525">
    <property type="component" value="Unassembled WGS sequence"/>
</dbReference>
<dbReference type="InterPro" id="IPR029787">
    <property type="entry name" value="Nucleotide_cyclase"/>
</dbReference>
<feature type="transmembrane region" description="Helical" evidence="2">
    <location>
        <begin position="291"/>
        <end position="309"/>
    </location>
</feature>
<name>A0A1G8RAD6_9GAMM</name>
<dbReference type="AlphaFoldDB" id="A0A1G8RAD6"/>
<dbReference type="InterPro" id="IPR011623">
    <property type="entry name" value="7TMR_DISM_rcpt_extracell_dom1"/>
</dbReference>
<dbReference type="CDD" id="cd01949">
    <property type="entry name" value="GGDEF"/>
    <property type="match status" value="1"/>
</dbReference>
<keyword evidence="2" id="KW-0472">Membrane</keyword>
<reference evidence="5 6" key="1">
    <citation type="submission" date="2016-10" db="EMBL/GenBank/DDBJ databases">
        <authorList>
            <person name="de Groot N.N."/>
        </authorList>
    </citation>
    <scope>NUCLEOTIDE SEQUENCE [LARGE SCALE GENOMIC DNA]</scope>
    <source>
        <strain evidence="5 6">CGMCC 1.6133</strain>
    </source>
</reference>
<protein>
    <submittedName>
        <fullName evidence="5">Diguanylate cyclase (GGDEF) domain-containing protein</fullName>
    </submittedName>
</protein>
<evidence type="ECO:0000259" key="4">
    <source>
        <dbReference type="PROSITE" id="PS50887"/>
    </source>
</evidence>
<evidence type="ECO:0000256" key="2">
    <source>
        <dbReference type="SAM" id="Phobius"/>
    </source>
</evidence>
<feature type="transmembrane region" description="Helical" evidence="2">
    <location>
        <begin position="195"/>
        <end position="215"/>
    </location>
</feature>
<dbReference type="InterPro" id="IPR043128">
    <property type="entry name" value="Rev_trsase/Diguanyl_cyclase"/>
</dbReference>
<feature type="transmembrane region" description="Helical" evidence="2">
    <location>
        <begin position="222"/>
        <end position="240"/>
    </location>
</feature>
<comment type="cofactor">
    <cofactor evidence="1">
        <name>Mg(2+)</name>
        <dbReference type="ChEBI" id="CHEBI:18420"/>
    </cofactor>
</comment>
<dbReference type="EMBL" id="FNES01000003">
    <property type="protein sequence ID" value="SDJ13813.1"/>
    <property type="molecule type" value="Genomic_DNA"/>
</dbReference>
<dbReference type="NCBIfam" id="TIGR00254">
    <property type="entry name" value="GGDEF"/>
    <property type="match status" value="1"/>
</dbReference>
<dbReference type="PROSITE" id="PS50887">
    <property type="entry name" value="GGDEF"/>
    <property type="match status" value="1"/>
</dbReference>
<feature type="transmembrane region" description="Helical" evidence="2">
    <location>
        <begin position="375"/>
        <end position="396"/>
    </location>
</feature>
<proteinExistence type="predicted"/>
<feature type="signal peptide" evidence="3">
    <location>
        <begin position="1"/>
        <end position="34"/>
    </location>
</feature>
<sequence length="600" mass="67271">MAGAARHRRGRWRYHAAARLMAMLALFIAIPAAAEPHPLPDGSAVLSLDAATRFYRGSRESTLADVMARPEAFSATAQRGDLHFGYTRQPIWLRTEVVNESDEPKRWFVQFEYPFLERITLHIVTAQRHETLVGGSTLPRHERPLPYRLPAFPLSLAPGEVVTLFAQVESAGSMMLSWNLMTPEAFTDHDTRSGFWLATYFGMLLALGLYNLLLFSGLRERVFLHYALFVFSFTLAILSFNGLGPLMFWGHLGELGTRLVPLGFTLASAMATRFAQSFLQTATHQPRWHRLLGAFRLWCWLAVFGVLIISTRWAMHLMDVTGFTAALLLLLCALHASLSRVPGARLFVLAWSIFLVGAGVFALRNQGILPSNFLTLHGIQIGSALEMLLLSFALAARFNKLKRLREKAQVRMLNTLKRQESLLEQKVAERTAELETLANHDMLTGLLNRNGLAKQARDAFSRSRRNGRPLALLMLDLDDFKPINDRYGHDVGDRVLQQVARRIAQQARDTDHCARYGGDEFIVLAETVDSSQGLREIEARLADTIRQPIQLENGHRVCIGVSIGSCLSRPGDRQLGDLLRHADQAMYARKAAKSEKPTKP</sequence>
<dbReference type="Gene3D" id="2.60.40.2380">
    <property type="match status" value="1"/>
</dbReference>
<feature type="chain" id="PRO_5011712896" evidence="3">
    <location>
        <begin position="35"/>
        <end position="600"/>
    </location>
</feature>
<gene>
    <name evidence="5" type="ORF">SAMN04487954_103148</name>
</gene>
<dbReference type="InterPro" id="IPR000160">
    <property type="entry name" value="GGDEF_dom"/>
</dbReference>
<dbReference type="SUPFAM" id="SSF55073">
    <property type="entry name" value="Nucleotide cyclase"/>
    <property type="match status" value="1"/>
</dbReference>
<feature type="transmembrane region" description="Helical" evidence="2">
    <location>
        <begin position="260"/>
        <end position="279"/>
    </location>
</feature>
<dbReference type="Pfam" id="PF07696">
    <property type="entry name" value="7TMR-DISMED2"/>
    <property type="match status" value="1"/>
</dbReference>
<evidence type="ECO:0000256" key="3">
    <source>
        <dbReference type="SAM" id="SignalP"/>
    </source>
</evidence>
<dbReference type="PANTHER" id="PTHR46663">
    <property type="entry name" value="DIGUANYLATE CYCLASE DGCT-RELATED"/>
    <property type="match status" value="1"/>
</dbReference>
<evidence type="ECO:0000256" key="1">
    <source>
        <dbReference type="ARBA" id="ARBA00001946"/>
    </source>
</evidence>
<evidence type="ECO:0000313" key="5">
    <source>
        <dbReference type="EMBL" id="SDJ13813.1"/>
    </source>
</evidence>
<dbReference type="SMART" id="SM00267">
    <property type="entry name" value="GGDEF"/>
    <property type="match status" value="1"/>
</dbReference>
<keyword evidence="3" id="KW-0732">Signal</keyword>
<dbReference type="PANTHER" id="PTHR46663:SF2">
    <property type="entry name" value="GGDEF DOMAIN-CONTAINING PROTEIN"/>
    <property type="match status" value="1"/>
</dbReference>
<dbReference type="Gene3D" id="3.30.70.270">
    <property type="match status" value="1"/>
</dbReference>
<dbReference type="InterPro" id="IPR011622">
    <property type="entry name" value="7TMR_DISM_rcpt_extracell_dom2"/>
</dbReference>
<keyword evidence="6" id="KW-1185">Reference proteome</keyword>
<dbReference type="GO" id="GO:0003824">
    <property type="term" value="F:catalytic activity"/>
    <property type="evidence" value="ECO:0007669"/>
    <property type="project" value="UniProtKB-ARBA"/>
</dbReference>